<feature type="active site" description="Tele-AMP-histidine intermediate" evidence="1">
    <location>
        <position position="113"/>
    </location>
</feature>
<name>E0WSI3_9ENTR</name>
<keyword evidence="6" id="KW-1185">Reference proteome</keyword>
<evidence type="ECO:0000313" key="6">
    <source>
        <dbReference type="Proteomes" id="UP000005726"/>
    </source>
</evidence>
<organism evidence="5 6">
    <name type="scientific">Candidatus Regiella insecticola LSR1</name>
    <dbReference type="NCBI Taxonomy" id="663321"/>
    <lineage>
        <taxon>Bacteria</taxon>
        <taxon>Pseudomonadati</taxon>
        <taxon>Pseudomonadota</taxon>
        <taxon>Gammaproteobacteria</taxon>
        <taxon>Enterobacterales</taxon>
        <taxon>Enterobacteriaceae</taxon>
        <taxon>aphid secondary symbionts</taxon>
        <taxon>Candidatus Regiella</taxon>
    </lineage>
</organism>
<dbReference type="HOGENOM" id="CLU_056776_8_1_6"/>
<sequence length="135" mass="15358">MSRYAIYKEILTMTEETIFSKIIHREIPADIVYQDNLVTAFRDSKPQAPTHILIVPRKPIPTLDEVAEEDKIILGRMMWVATKIAKREGIAEKGYRLIVNCKDDAGQEIYHLHMHLLGGKPLGPLLGELPKTLAR</sequence>
<dbReference type="GO" id="GO:0003824">
    <property type="term" value="F:catalytic activity"/>
    <property type="evidence" value="ECO:0007669"/>
    <property type="project" value="InterPro"/>
</dbReference>
<accession>E0WSI3</accession>
<dbReference type="PROSITE" id="PS51084">
    <property type="entry name" value="HIT_2"/>
    <property type="match status" value="1"/>
</dbReference>
<dbReference type="PANTHER" id="PTHR23089">
    <property type="entry name" value="HISTIDINE TRIAD HIT PROTEIN"/>
    <property type="match status" value="1"/>
</dbReference>
<dbReference type="SUPFAM" id="SSF54197">
    <property type="entry name" value="HIT-like"/>
    <property type="match status" value="1"/>
</dbReference>
<evidence type="ECO:0000313" key="5">
    <source>
        <dbReference type="EMBL" id="EFL91952.1"/>
    </source>
</evidence>
<evidence type="ECO:0000259" key="4">
    <source>
        <dbReference type="PROSITE" id="PS51084"/>
    </source>
</evidence>
<dbReference type="STRING" id="663321.REG_0903"/>
<dbReference type="eggNOG" id="COG0537">
    <property type="taxonomic scope" value="Bacteria"/>
</dbReference>
<dbReference type="Gene3D" id="3.30.428.10">
    <property type="entry name" value="HIT-like"/>
    <property type="match status" value="1"/>
</dbReference>
<evidence type="ECO:0000256" key="1">
    <source>
        <dbReference type="PIRSR" id="PIRSR601310-1"/>
    </source>
</evidence>
<dbReference type="InterPro" id="IPR019808">
    <property type="entry name" value="Histidine_triad_CS"/>
</dbReference>
<dbReference type="AlphaFoldDB" id="E0WSI3"/>
<feature type="domain" description="HIT" evidence="4">
    <location>
        <begin position="18"/>
        <end position="127"/>
    </location>
</feature>
<dbReference type="PRINTS" id="PR00332">
    <property type="entry name" value="HISTRIAD"/>
</dbReference>
<protein>
    <submittedName>
        <fullName evidence="5">Purine nucleoside phosphoramidase</fullName>
    </submittedName>
</protein>
<dbReference type="CDD" id="cd01276">
    <property type="entry name" value="PKCI_related"/>
    <property type="match status" value="1"/>
</dbReference>
<dbReference type="Proteomes" id="UP000005726">
    <property type="component" value="Unassembled WGS sequence"/>
</dbReference>
<dbReference type="InterPro" id="IPR036265">
    <property type="entry name" value="HIT-like_sf"/>
</dbReference>
<reference evidence="5" key="1">
    <citation type="journal article" date="2009" name="Environ. Microbiol.">
        <title>Dynamics of genome evolution in facultative symbionts of aphids.</title>
        <authorList>
            <person name="Degnan P.H."/>
            <person name="Leonardo T.E."/>
            <person name="Cass B.N."/>
            <person name="Hurwitz B."/>
            <person name="Stern D."/>
            <person name="Gibbs R.A."/>
            <person name="Richards S."/>
            <person name="Moran N.A."/>
        </authorList>
    </citation>
    <scope>NUCLEOTIDE SEQUENCE [LARGE SCALE GENOMIC DNA]</scope>
    <source>
        <strain evidence="5">LSR1</strain>
    </source>
</reference>
<evidence type="ECO:0000256" key="2">
    <source>
        <dbReference type="PIRSR" id="PIRSR601310-3"/>
    </source>
</evidence>
<dbReference type="PROSITE" id="PS00892">
    <property type="entry name" value="HIT_1"/>
    <property type="match status" value="1"/>
</dbReference>
<feature type="short sequence motif" description="Histidine triad motif" evidence="2 3">
    <location>
        <begin position="111"/>
        <end position="115"/>
    </location>
</feature>
<dbReference type="Pfam" id="PF01230">
    <property type="entry name" value="HIT"/>
    <property type="match status" value="1"/>
</dbReference>
<dbReference type="InterPro" id="IPR001310">
    <property type="entry name" value="Histidine_triad_HIT"/>
</dbReference>
<gene>
    <name evidence="5" type="primary">hinT</name>
    <name evidence="5" type="ORF">REG_0903</name>
</gene>
<dbReference type="InterPro" id="IPR011146">
    <property type="entry name" value="HIT-like"/>
</dbReference>
<dbReference type="EMBL" id="GL379591">
    <property type="protein sequence ID" value="EFL91952.1"/>
    <property type="molecule type" value="Genomic_DNA"/>
</dbReference>
<evidence type="ECO:0000256" key="3">
    <source>
        <dbReference type="PROSITE-ProRule" id="PRU00464"/>
    </source>
</evidence>
<proteinExistence type="predicted"/>